<evidence type="ECO:0000313" key="2">
    <source>
        <dbReference type="EMBL" id="KAJ1133770.1"/>
    </source>
</evidence>
<evidence type="ECO:0000313" key="3">
    <source>
        <dbReference type="Proteomes" id="UP001066276"/>
    </source>
</evidence>
<proteinExistence type="predicted"/>
<feature type="region of interest" description="Disordered" evidence="1">
    <location>
        <begin position="84"/>
        <end position="117"/>
    </location>
</feature>
<evidence type="ECO:0000256" key="1">
    <source>
        <dbReference type="SAM" id="MobiDB-lite"/>
    </source>
</evidence>
<reference evidence="2" key="1">
    <citation type="journal article" date="2022" name="bioRxiv">
        <title>Sequencing and chromosome-scale assembly of the giantPleurodeles waltlgenome.</title>
        <authorList>
            <person name="Brown T."/>
            <person name="Elewa A."/>
            <person name="Iarovenko S."/>
            <person name="Subramanian E."/>
            <person name="Araus A.J."/>
            <person name="Petzold A."/>
            <person name="Susuki M."/>
            <person name="Suzuki K.-i.T."/>
            <person name="Hayashi T."/>
            <person name="Toyoda A."/>
            <person name="Oliveira C."/>
            <person name="Osipova E."/>
            <person name="Leigh N.D."/>
            <person name="Simon A."/>
            <person name="Yun M.H."/>
        </authorList>
    </citation>
    <scope>NUCLEOTIDE SEQUENCE</scope>
    <source>
        <strain evidence="2">20211129_DDA</strain>
        <tissue evidence="2">Liver</tissue>
    </source>
</reference>
<keyword evidence="3" id="KW-1185">Reference proteome</keyword>
<dbReference type="EMBL" id="JANPWB010000010">
    <property type="protein sequence ID" value="KAJ1133770.1"/>
    <property type="molecule type" value="Genomic_DNA"/>
</dbReference>
<accession>A0AAV7Q0N7</accession>
<organism evidence="2 3">
    <name type="scientific">Pleurodeles waltl</name>
    <name type="common">Iberian ribbed newt</name>
    <dbReference type="NCBI Taxonomy" id="8319"/>
    <lineage>
        <taxon>Eukaryota</taxon>
        <taxon>Metazoa</taxon>
        <taxon>Chordata</taxon>
        <taxon>Craniata</taxon>
        <taxon>Vertebrata</taxon>
        <taxon>Euteleostomi</taxon>
        <taxon>Amphibia</taxon>
        <taxon>Batrachia</taxon>
        <taxon>Caudata</taxon>
        <taxon>Salamandroidea</taxon>
        <taxon>Salamandridae</taxon>
        <taxon>Pleurodelinae</taxon>
        <taxon>Pleurodeles</taxon>
    </lineage>
</organism>
<protein>
    <submittedName>
        <fullName evidence="2">Uncharacterized protein</fullName>
    </submittedName>
</protein>
<sequence length="117" mass="11976">MATGDTPPPAAATTEEGPGGRAPAPRPDGAQEQAGSRGVEESSPGRSRNFEIEGPLEPAVGVPDPGGGGAWAVAVRGSLPSQWREQGGELAVRNRRPGPSRCRQMMLPQGPGGSKRD</sequence>
<feature type="region of interest" description="Disordered" evidence="1">
    <location>
        <begin position="1"/>
        <end position="71"/>
    </location>
</feature>
<comment type="caution">
    <text evidence="2">The sequence shown here is derived from an EMBL/GenBank/DDBJ whole genome shotgun (WGS) entry which is preliminary data.</text>
</comment>
<dbReference type="AlphaFoldDB" id="A0AAV7Q0N7"/>
<name>A0AAV7Q0N7_PLEWA</name>
<dbReference type="Proteomes" id="UP001066276">
    <property type="component" value="Chromosome 6"/>
</dbReference>
<feature type="compositionally biased region" description="Low complexity" evidence="1">
    <location>
        <begin position="11"/>
        <end position="30"/>
    </location>
</feature>
<gene>
    <name evidence="2" type="ORF">NDU88_000246</name>
</gene>
<feature type="compositionally biased region" description="Pro residues" evidence="1">
    <location>
        <begin position="1"/>
        <end position="10"/>
    </location>
</feature>